<feature type="compositionally biased region" description="Pro residues" evidence="2">
    <location>
        <begin position="392"/>
        <end position="409"/>
    </location>
</feature>
<feature type="compositionally biased region" description="Basic and acidic residues" evidence="2">
    <location>
        <begin position="435"/>
        <end position="450"/>
    </location>
</feature>
<feature type="compositionally biased region" description="Low complexity" evidence="2">
    <location>
        <begin position="410"/>
        <end position="422"/>
    </location>
</feature>
<dbReference type="Proteomes" id="UP000185696">
    <property type="component" value="Unassembled WGS sequence"/>
</dbReference>
<feature type="compositionally biased region" description="Low complexity" evidence="2">
    <location>
        <begin position="371"/>
        <end position="391"/>
    </location>
</feature>
<name>A0A7Z0WR51_9PSEU</name>
<dbReference type="Pfam" id="PF00823">
    <property type="entry name" value="PPE"/>
    <property type="match status" value="1"/>
</dbReference>
<feature type="domain" description="PPE" evidence="3">
    <location>
        <begin position="76"/>
        <end position="216"/>
    </location>
</feature>
<reference evidence="4 5" key="1">
    <citation type="submission" date="2016-12" db="EMBL/GenBank/DDBJ databases">
        <title>The draft genome sequence of Actinophytocola xinjiangensis.</title>
        <authorList>
            <person name="Wang W."/>
            <person name="Yuan L."/>
        </authorList>
    </citation>
    <scope>NUCLEOTIDE SEQUENCE [LARGE SCALE GENOMIC DNA]</scope>
    <source>
        <strain evidence="4 5">CGMCC 4.4663</strain>
    </source>
</reference>
<evidence type="ECO:0000256" key="1">
    <source>
        <dbReference type="ARBA" id="ARBA00010652"/>
    </source>
</evidence>
<comment type="caution">
    <text evidence="4">The sequence shown here is derived from an EMBL/GenBank/DDBJ whole genome shotgun (WGS) entry which is preliminary data.</text>
</comment>
<proteinExistence type="inferred from homology"/>
<dbReference type="InterPro" id="IPR000030">
    <property type="entry name" value="PPE_dom"/>
</dbReference>
<comment type="similarity">
    <text evidence="1">Belongs to the mycobacterial PPE family.</text>
</comment>
<feature type="compositionally biased region" description="Gly residues" evidence="2">
    <location>
        <begin position="273"/>
        <end position="305"/>
    </location>
</feature>
<accession>A0A7Z0WR51</accession>
<evidence type="ECO:0000313" key="5">
    <source>
        <dbReference type="Proteomes" id="UP000185696"/>
    </source>
</evidence>
<evidence type="ECO:0000313" key="4">
    <source>
        <dbReference type="EMBL" id="OLF12780.1"/>
    </source>
</evidence>
<feature type="compositionally biased region" description="Low complexity" evidence="2">
    <location>
        <begin position="262"/>
        <end position="272"/>
    </location>
</feature>
<keyword evidence="5" id="KW-1185">Reference proteome</keyword>
<organism evidence="4 5">
    <name type="scientific">Actinophytocola xinjiangensis</name>
    <dbReference type="NCBI Taxonomy" id="485602"/>
    <lineage>
        <taxon>Bacteria</taxon>
        <taxon>Bacillati</taxon>
        <taxon>Actinomycetota</taxon>
        <taxon>Actinomycetes</taxon>
        <taxon>Pseudonocardiales</taxon>
        <taxon>Pseudonocardiaceae</taxon>
    </lineage>
</organism>
<sequence>MGDMDGDRDGFIRGAAIGGAAGAAVAGLPGMLVGGGAGGLLGLAYAQKPVVENFSTSLQNDLAPETVTLDAHQIYVRITTGPGSGSLVEAKAAADELASSFAERAGQVARARSVAASAWEGQASAAASAAATPLDESFAVARQQLAANAQALDAEIAAFDHIRSQVEPVPPTPPQSGVANAVNPFQTDTDAAINAYNAMAAKNIQLYEGYVADTGAARGQVPREYAQPAPLLASAAAVTRTGSPIGNTAAPPPQVGGGGAGEPAAATAANAAGGSGAGAGAGAGSAGAGAGGGSGSGGGVSGGAEAGRQSPSLTTPSATAPGGVPLVPPVRDAFTSAPLAGRPPRTTDTQRGFTAGGGGGVGAFGPGVGATAGPTPRGQVVAPGPVVGQSPTPAPPPPGRGPGGAPVPPARGATGPAGMPMGAPGGRANGDEDEEHRRKYRVEPDDKELFGVDEPYVPPVIGDRR</sequence>
<dbReference type="AlphaFoldDB" id="A0A7Z0WR51"/>
<dbReference type="EMBL" id="MSIF01000002">
    <property type="protein sequence ID" value="OLF12780.1"/>
    <property type="molecule type" value="Genomic_DNA"/>
</dbReference>
<gene>
    <name evidence="4" type="ORF">BLA60_05785</name>
</gene>
<feature type="compositionally biased region" description="Gly residues" evidence="2">
    <location>
        <begin position="354"/>
        <end position="370"/>
    </location>
</feature>
<evidence type="ECO:0000256" key="2">
    <source>
        <dbReference type="SAM" id="MobiDB-lite"/>
    </source>
</evidence>
<protein>
    <recommendedName>
        <fullName evidence="3">PPE domain-containing protein</fullName>
    </recommendedName>
</protein>
<feature type="region of interest" description="Disordered" evidence="2">
    <location>
        <begin position="243"/>
        <end position="465"/>
    </location>
</feature>
<dbReference type="OrthoDB" id="3638056at2"/>
<dbReference type="Gene3D" id="1.20.1260.20">
    <property type="entry name" value="PPE superfamily"/>
    <property type="match status" value="1"/>
</dbReference>
<dbReference type="SUPFAM" id="SSF140459">
    <property type="entry name" value="PE/PPE dimer-like"/>
    <property type="match status" value="1"/>
</dbReference>
<evidence type="ECO:0000259" key="3">
    <source>
        <dbReference type="Pfam" id="PF00823"/>
    </source>
</evidence>
<dbReference type="InterPro" id="IPR038332">
    <property type="entry name" value="PPE_sf"/>
</dbReference>
<feature type="compositionally biased region" description="Polar residues" evidence="2">
    <location>
        <begin position="309"/>
        <end position="318"/>
    </location>
</feature>